<dbReference type="InterPro" id="IPR001509">
    <property type="entry name" value="Epimerase_deHydtase"/>
</dbReference>
<name>B9TH13_RICCO</name>
<dbReference type="PANTHER" id="PTHR48079">
    <property type="entry name" value="PROTEIN YEEZ"/>
    <property type="match status" value="1"/>
</dbReference>
<accession>B9TH13</accession>
<dbReference type="STRING" id="3988.B9TH13"/>
<feature type="domain" description="NAD-dependent epimerase/dehydratase" evidence="1">
    <location>
        <begin position="34"/>
        <end position="262"/>
    </location>
</feature>
<evidence type="ECO:0000313" key="2">
    <source>
        <dbReference type="EMBL" id="EEF24852.1"/>
    </source>
</evidence>
<reference evidence="3" key="1">
    <citation type="journal article" date="2010" name="Nat. Biotechnol.">
        <title>Draft genome sequence of the oilseed species Ricinus communis.</title>
        <authorList>
            <person name="Chan A.P."/>
            <person name="Crabtree J."/>
            <person name="Zhao Q."/>
            <person name="Lorenzi H."/>
            <person name="Orvis J."/>
            <person name="Puiu D."/>
            <person name="Melake-Berhan A."/>
            <person name="Jones K.M."/>
            <person name="Redman J."/>
            <person name="Chen G."/>
            <person name="Cahoon E.B."/>
            <person name="Gedil M."/>
            <person name="Stanke M."/>
            <person name="Haas B.J."/>
            <person name="Wortman J.R."/>
            <person name="Fraser-Liggett C.M."/>
            <person name="Ravel J."/>
            <person name="Rabinowicz P.D."/>
        </authorList>
    </citation>
    <scope>NUCLEOTIDE SEQUENCE [LARGE SCALE GENOMIC DNA]</scope>
    <source>
        <strain evidence="3">cv. Hale</strain>
    </source>
</reference>
<dbReference type="eggNOG" id="KOG1502">
    <property type="taxonomic scope" value="Eukaryota"/>
</dbReference>
<dbReference type="SUPFAM" id="SSF51735">
    <property type="entry name" value="NAD(P)-binding Rossmann-fold domains"/>
    <property type="match status" value="1"/>
</dbReference>
<dbReference type="CDD" id="cd05228">
    <property type="entry name" value="AR_FR_like_1_SDR_e"/>
    <property type="match status" value="1"/>
</dbReference>
<dbReference type="InterPro" id="IPR051783">
    <property type="entry name" value="NAD(P)-dependent_oxidoreduct"/>
</dbReference>
<dbReference type="GO" id="GO:0004029">
    <property type="term" value="F:aldehyde dehydrogenase (NAD+) activity"/>
    <property type="evidence" value="ECO:0000318"/>
    <property type="project" value="GO_Central"/>
</dbReference>
<dbReference type="InParanoid" id="B9TH13"/>
<dbReference type="Pfam" id="PF01370">
    <property type="entry name" value="Epimerase"/>
    <property type="match status" value="1"/>
</dbReference>
<protein>
    <submittedName>
        <fullName evidence="2">Dihydroflavonal-4-reductase, putative</fullName>
    </submittedName>
</protein>
<evidence type="ECO:0000259" key="1">
    <source>
        <dbReference type="Pfam" id="PF01370"/>
    </source>
</evidence>
<sequence>MQFKKRCFTIVPSSCRHSGKAGSRPMNPAPQTAFVTGATGLLGNNLVHLLLERGVKVRGLARSRRKALQQFGTIDGLEIIEGDMEDVAGFAGALAGCDTLFHTAAYFRDSYGGGKHWEALKRINVDGTDALLNASYDAGIRRYVHTSSIAVVNGPRGSIIDETMKRLEEDADDYYRSKILSDAVVNAFLARHPDIFGVFVMPGWMHGPGDMGPTAAGQFTIDFLKRALPGVPPSTVSFVDARDVARIILAALEKGRHGEHYLAAGRHMHMREVMQAYEAVTGIKAPRRDIPAALLWMIAYLQEFNARLTGKPALLSVATLSPRDGNDPR</sequence>
<organism evidence="2 3">
    <name type="scientific">Ricinus communis</name>
    <name type="common">Castor bean</name>
    <dbReference type="NCBI Taxonomy" id="3988"/>
    <lineage>
        <taxon>Eukaryota</taxon>
        <taxon>Viridiplantae</taxon>
        <taxon>Streptophyta</taxon>
        <taxon>Embryophyta</taxon>
        <taxon>Tracheophyta</taxon>
        <taxon>Spermatophyta</taxon>
        <taxon>Magnoliopsida</taxon>
        <taxon>eudicotyledons</taxon>
        <taxon>Gunneridae</taxon>
        <taxon>Pentapetalae</taxon>
        <taxon>rosids</taxon>
        <taxon>fabids</taxon>
        <taxon>Malpighiales</taxon>
        <taxon>Euphorbiaceae</taxon>
        <taxon>Acalyphoideae</taxon>
        <taxon>Acalypheae</taxon>
        <taxon>Ricinus</taxon>
    </lineage>
</organism>
<proteinExistence type="predicted"/>
<dbReference type="Gene3D" id="3.40.50.720">
    <property type="entry name" value="NAD(P)-binding Rossmann-like Domain"/>
    <property type="match status" value="1"/>
</dbReference>
<dbReference type="PANTHER" id="PTHR48079:SF6">
    <property type="entry name" value="NAD(P)-BINDING DOMAIN-CONTAINING PROTEIN-RELATED"/>
    <property type="match status" value="1"/>
</dbReference>
<dbReference type="EMBL" id="EQ981126">
    <property type="protein sequence ID" value="EEF24852.1"/>
    <property type="molecule type" value="Genomic_DNA"/>
</dbReference>
<dbReference type="AlphaFoldDB" id="B9TH13"/>
<gene>
    <name evidence="2" type="ORF">RCOM_1874950</name>
</gene>
<dbReference type="InterPro" id="IPR036291">
    <property type="entry name" value="NAD(P)-bd_dom_sf"/>
</dbReference>
<evidence type="ECO:0000313" key="3">
    <source>
        <dbReference type="Proteomes" id="UP000008311"/>
    </source>
</evidence>
<keyword evidence="3" id="KW-1185">Reference proteome</keyword>
<dbReference type="Proteomes" id="UP000008311">
    <property type="component" value="Unassembled WGS sequence"/>
</dbReference>
<dbReference type="GO" id="GO:0005737">
    <property type="term" value="C:cytoplasm"/>
    <property type="evidence" value="ECO:0000318"/>
    <property type="project" value="GO_Central"/>
</dbReference>